<feature type="domain" description="Tify" evidence="4">
    <location>
        <begin position="149"/>
        <end position="184"/>
    </location>
</feature>
<dbReference type="InterPro" id="IPR040390">
    <property type="entry name" value="TIFY/JAZ"/>
</dbReference>
<comment type="function">
    <text evidence="2">Repressor of jasmonate responses.</text>
</comment>
<feature type="compositionally biased region" description="Polar residues" evidence="3">
    <location>
        <begin position="217"/>
        <end position="228"/>
    </location>
</feature>
<comment type="subcellular location">
    <subcellularLocation>
        <location evidence="2">Nucleus</location>
    </subcellularLocation>
</comment>
<keyword evidence="2" id="KW-0539">Nucleus</keyword>
<dbReference type="eggNOG" id="ENOG502QWBC">
    <property type="taxonomic scope" value="Eukaryota"/>
</dbReference>
<dbReference type="Proteomes" id="UP000189703">
    <property type="component" value="Unplaced"/>
</dbReference>
<keyword evidence="5" id="KW-1185">Reference proteome</keyword>
<dbReference type="AlphaFoldDB" id="A0A1U8ABQ7"/>
<dbReference type="PANTHER" id="PTHR33077">
    <property type="entry name" value="PROTEIN TIFY 4A-RELATED-RELATED"/>
    <property type="match status" value="1"/>
</dbReference>
<dbReference type="GO" id="GO:0005634">
    <property type="term" value="C:nucleus"/>
    <property type="evidence" value="ECO:0000318"/>
    <property type="project" value="GO_Central"/>
</dbReference>
<dbReference type="OrthoDB" id="1934352at2759"/>
<feature type="compositionally biased region" description="Polar residues" evidence="3">
    <location>
        <begin position="293"/>
        <end position="307"/>
    </location>
</feature>
<dbReference type="PROSITE" id="PS51320">
    <property type="entry name" value="TIFY"/>
    <property type="match status" value="1"/>
</dbReference>
<dbReference type="GO" id="GO:0009611">
    <property type="term" value="P:response to wounding"/>
    <property type="evidence" value="ECO:0000318"/>
    <property type="project" value="GO_Central"/>
</dbReference>
<dbReference type="Pfam" id="PF09425">
    <property type="entry name" value="Jas_motif"/>
    <property type="match status" value="1"/>
</dbReference>
<dbReference type="Pfam" id="PF06200">
    <property type="entry name" value="tify"/>
    <property type="match status" value="1"/>
</dbReference>
<dbReference type="OMA" id="ARIPFQE"/>
<dbReference type="GO" id="GO:0031347">
    <property type="term" value="P:regulation of defense response"/>
    <property type="evidence" value="ECO:0000318"/>
    <property type="project" value="GO_Central"/>
</dbReference>
<organism evidence="5 6">
    <name type="scientific">Nelumbo nucifera</name>
    <name type="common">Sacred lotus</name>
    <dbReference type="NCBI Taxonomy" id="4432"/>
    <lineage>
        <taxon>Eukaryota</taxon>
        <taxon>Viridiplantae</taxon>
        <taxon>Streptophyta</taxon>
        <taxon>Embryophyta</taxon>
        <taxon>Tracheophyta</taxon>
        <taxon>Spermatophyta</taxon>
        <taxon>Magnoliopsida</taxon>
        <taxon>Proteales</taxon>
        <taxon>Nelumbonaceae</taxon>
        <taxon>Nelumbo</taxon>
    </lineage>
</organism>
<comment type="similarity">
    <text evidence="1 2">Belongs to the TIFY/JAZ family.</text>
</comment>
<dbReference type="FunCoup" id="A0A1U8ABQ7">
    <property type="interactions" value="1933"/>
</dbReference>
<dbReference type="KEGG" id="nnu:104598663"/>
<feature type="compositionally biased region" description="Polar residues" evidence="3">
    <location>
        <begin position="92"/>
        <end position="111"/>
    </location>
</feature>
<feature type="region of interest" description="Disordered" evidence="3">
    <location>
        <begin position="217"/>
        <end position="326"/>
    </location>
</feature>
<sequence>MGSGETIFRSPLDKPLDQLTEEDISQLTREDCRRYLKEKGMRRPSWNKSQAIQQVLSLKSLLEARTDSGAVIRQKVASKAAAEDPPHVPVTPTASAKETSADFQVSVSADESVSYRRKDPPKPAVPGDVSCRLPVADNDTISPRITGVANEPSDQMTIFYCGKVNVYDGVPANKAQAIMQLAASPICLPQDSAPGGTASTQQFPFRFQVTCVRPETTSSAAISPSLQSAKIVEQSGQHREEGDMSREAEPEVPTSRKASLQRYLEKRKDRGRFKGQRKIGGSSSSLEMYLNHQVRSQTPNGQSSRSDTSSPPQPRLPQTPTQCSPVENQAQNVGLSVDLNGNGTRLATHHNLCRREWVFR</sequence>
<dbReference type="GeneID" id="104598663"/>
<feature type="compositionally biased region" description="Basic and acidic residues" evidence="3">
    <location>
        <begin position="236"/>
        <end position="249"/>
    </location>
</feature>
<evidence type="ECO:0000313" key="6">
    <source>
        <dbReference type="RefSeq" id="XP_010259138.1"/>
    </source>
</evidence>
<proteinExistence type="inferred from homology"/>
<dbReference type="STRING" id="4432.A0A1U8ABQ7"/>
<comment type="domain">
    <text evidence="2">The jas domain is required for interaction with COI1.</text>
</comment>
<name>A0A1U8ABQ7_NELNU</name>
<gene>
    <name evidence="6" type="primary">LOC104598663</name>
</gene>
<evidence type="ECO:0000256" key="2">
    <source>
        <dbReference type="RuleBase" id="RU369065"/>
    </source>
</evidence>
<dbReference type="PANTHER" id="PTHR33077:SF42">
    <property type="entry name" value="PROTEIN TIFY 4A-RELATED"/>
    <property type="match status" value="1"/>
</dbReference>
<dbReference type="InParanoid" id="A0A1U8ABQ7"/>
<dbReference type="GO" id="GO:2000022">
    <property type="term" value="P:regulation of jasmonic acid mediated signaling pathway"/>
    <property type="evidence" value="ECO:0000318"/>
    <property type="project" value="GO_Central"/>
</dbReference>
<accession>A0A1U8ABQ7</accession>
<protein>
    <recommendedName>
        <fullName evidence="2">Protein TIFY</fullName>
    </recommendedName>
    <alternativeName>
        <fullName evidence="2">Jasmonate ZIM domain-containing protein</fullName>
    </alternativeName>
</protein>
<evidence type="ECO:0000313" key="5">
    <source>
        <dbReference type="Proteomes" id="UP000189703"/>
    </source>
</evidence>
<reference evidence="6" key="1">
    <citation type="submission" date="2025-08" db="UniProtKB">
        <authorList>
            <consortium name="RefSeq"/>
        </authorList>
    </citation>
    <scope>IDENTIFICATION</scope>
</reference>
<dbReference type="RefSeq" id="XP_010259138.1">
    <property type="nucleotide sequence ID" value="XM_010260836.2"/>
</dbReference>
<keyword evidence="2" id="KW-1184">Jasmonic acid signaling pathway</keyword>
<dbReference type="InterPro" id="IPR010399">
    <property type="entry name" value="Tify_dom"/>
</dbReference>
<evidence type="ECO:0000259" key="4">
    <source>
        <dbReference type="PROSITE" id="PS51320"/>
    </source>
</evidence>
<evidence type="ECO:0000256" key="3">
    <source>
        <dbReference type="SAM" id="MobiDB-lite"/>
    </source>
</evidence>
<dbReference type="SMART" id="SM00979">
    <property type="entry name" value="TIFY"/>
    <property type="match status" value="1"/>
</dbReference>
<feature type="region of interest" description="Disordered" evidence="3">
    <location>
        <begin position="77"/>
        <end position="130"/>
    </location>
</feature>
<dbReference type="InterPro" id="IPR018467">
    <property type="entry name" value="CCT_CS"/>
</dbReference>
<evidence type="ECO:0000256" key="1">
    <source>
        <dbReference type="ARBA" id="ARBA00008614"/>
    </source>
</evidence>